<comment type="caution">
    <text evidence="4">The sequence shown here is derived from an EMBL/GenBank/DDBJ whole genome shotgun (WGS) entry which is preliminary data.</text>
</comment>
<dbReference type="Gene3D" id="1.10.357.10">
    <property type="entry name" value="Tetracycline Repressor, domain 2"/>
    <property type="match status" value="1"/>
</dbReference>
<dbReference type="SUPFAM" id="SSF46689">
    <property type="entry name" value="Homeodomain-like"/>
    <property type="match status" value="1"/>
</dbReference>
<name>A0ABW8SNP6_9CLOT</name>
<keyword evidence="5" id="KW-1185">Reference proteome</keyword>
<proteinExistence type="predicted"/>
<feature type="DNA-binding region" description="H-T-H motif" evidence="2">
    <location>
        <begin position="36"/>
        <end position="55"/>
    </location>
</feature>
<dbReference type="InterPro" id="IPR009057">
    <property type="entry name" value="Homeodomain-like_sf"/>
</dbReference>
<dbReference type="RefSeq" id="WP_406792929.1">
    <property type="nucleotide sequence ID" value="NZ_JBJHZX010000022.1"/>
</dbReference>
<reference evidence="4 5" key="1">
    <citation type="submission" date="2024-11" db="EMBL/GenBank/DDBJ databases">
        <authorList>
            <person name="Heng Y.C."/>
            <person name="Lim A.C.H."/>
            <person name="Lee J.K.Y."/>
            <person name="Kittelmann S."/>
        </authorList>
    </citation>
    <scope>NUCLEOTIDE SEQUENCE [LARGE SCALE GENOMIC DNA]</scope>
    <source>
        <strain evidence="4 5">WILCCON 0269</strain>
    </source>
</reference>
<accession>A0ABW8SNP6</accession>
<gene>
    <name evidence="4" type="ORF">ACJDU8_14835</name>
</gene>
<evidence type="ECO:0000256" key="1">
    <source>
        <dbReference type="ARBA" id="ARBA00023125"/>
    </source>
</evidence>
<dbReference type="Proteomes" id="UP001623660">
    <property type="component" value="Unassembled WGS sequence"/>
</dbReference>
<evidence type="ECO:0000259" key="3">
    <source>
        <dbReference type="PROSITE" id="PS50977"/>
    </source>
</evidence>
<feature type="domain" description="HTH tetR-type" evidence="3">
    <location>
        <begin position="13"/>
        <end position="73"/>
    </location>
</feature>
<protein>
    <submittedName>
        <fullName evidence="4">TetR/AcrR family transcriptional regulator</fullName>
    </submittedName>
</protein>
<evidence type="ECO:0000256" key="2">
    <source>
        <dbReference type="PROSITE-ProRule" id="PRU00335"/>
    </source>
</evidence>
<dbReference type="PANTHER" id="PTHR30055:SF148">
    <property type="entry name" value="TETR-FAMILY TRANSCRIPTIONAL REGULATOR"/>
    <property type="match status" value="1"/>
</dbReference>
<dbReference type="InterPro" id="IPR001647">
    <property type="entry name" value="HTH_TetR"/>
</dbReference>
<dbReference type="EMBL" id="JBJHZX010000022">
    <property type="protein sequence ID" value="MFL0196823.1"/>
    <property type="molecule type" value="Genomic_DNA"/>
</dbReference>
<sequence length="198" mass="22254">MNEKSVNTRKRGDTLIESIYDAAVKLIKEVGYANLTFQQIAKAAKTSRSVLYRRWANMFDLLMEIVDDRSSKALGGQLIDRIKNTGTLRGDLLNLLTFYQSIYAEIGPEILSAVLFEIGQGNNKVPEAEVDAAAKNILVMRKLLKNAKSRGEKIKEVSDITLTLPFNLIRMENLMCKNVDSNQIVLFVDEILLPVFTV</sequence>
<dbReference type="InterPro" id="IPR050109">
    <property type="entry name" value="HTH-type_TetR-like_transc_reg"/>
</dbReference>
<evidence type="ECO:0000313" key="4">
    <source>
        <dbReference type="EMBL" id="MFL0196823.1"/>
    </source>
</evidence>
<dbReference type="PROSITE" id="PS50977">
    <property type="entry name" value="HTH_TETR_2"/>
    <property type="match status" value="1"/>
</dbReference>
<organism evidence="4 5">
    <name type="scientific">Candidatus Clostridium eludens</name>
    <dbReference type="NCBI Taxonomy" id="3381663"/>
    <lineage>
        <taxon>Bacteria</taxon>
        <taxon>Bacillati</taxon>
        <taxon>Bacillota</taxon>
        <taxon>Clostridia</taxon>
        <taxon>Eubacteriales</taxon>
        <taxon>Clostridiaceae</taxon>
        <taxon>Clostridium</taxon>
    </lineage>
</organism>
<evidence type="ECO:0000313" key="5">
    <source>
        <dbReference type="Proteomes" id="UP001623660"/>
    </source>
</evidence>
<dbReference type="Pfam" id="PF00440">
    <property type="entry name" value="TetR_N"/>
    <property type="match status" value="1"/>
</dbReference>
<keyword evidence="1 2" id="KW-0238">DNA-binding</keyword>
<dbReference type="PANTHER" id="PTHR30055">
    <property type="entry name" value="HTH-TYPE TRANSCRIPTIONAL REGULATOR RUTR"/>
    <property type="match status" value="1"/>
</dbReference>